<dbReference type="GO" id="GO:0005634">
    <property type="term" value="C:nucleus"/>
    <property type="evidence" value="ECO:0007669"/>
    <property type="project" value="TreeGrafter"/>
</dbReference>
<dbReference type="InterPro" id="IPR042530">
    <property type="entry name" value="EME1/EME2_C"/>
</dbReference>
<dbReference type="AlphaFoldDB" id="A0A6C0K0R5"/>
<keyword evidence="9" id="KW-0233">DNA recombination</keyword>
<proteinExistence type="inferred from homology"/>
<dbReference type="SUPFAM" id="SSF52980">
    <property type="entry name" value="Restriction endonuclease-like"/>
    <property type="match status" value="1"/>
</dbReference>
<evidence type="ECO:0000256" key="5">
    <source>
        <dbReference type="ARBA" id="ARBA00022759"/>
    </source>
</evidence>
<sequence>MIIKIDNREHELLRLCKHFIETGPIYKELEIVVEALPLGDVILCKDGSENIIIERKSLGDLSSSIKDGRYEEQSYRLNGLPHHNHNIMYLIEGDLTRSSANSFNSFKDRVDKTTLYSAMFSLNYYKGFSVLRSMNTEESALMICNMAYKLNKSDDKQGYYSNANTNAFSLANEEQPEKDDSYCNVIKKVKKENITPENIGEIMLCQIPGISSTSAIAVMKEFKTIQNLLAKINESETCLKDISYTNAKGQSRRINKTVIANIIKFLKG</sequence>
<protein>
    <recommendedName>
        <fullName evidence="11">ERCC4 domain-containing protein</fullName>
    </recommendedName>
</protein>
<evidence type="ECO:0000256" key="4">
    <source>
        <dbReference type="ARBA" id="ARBA00022723"/>
    </source>
</evidence>
<dbReference type="Pfam" id="PF02732">
    <property type="entry name" value="ERCC4"/>
    <property type="match status" value="1"/>
</dbReference>
<dbReference type="PANTHER" id="PTHR13451">
    <property type="entry name" value="CLASS II CROSSOVER JUNCTION ENDONUCLEASE MUS81"/>
    <property type="match status" value="1"/>
</dbReference>
<evidence type="ECO:0000256" key="2">
    <source>
        <dbReference type="ARBA" id="ARBA00010015"/>
    </source>
</evidence>
<comment type="similarity">
    <text evidence="2">Belongs to the XPF family.</text>
</comment>
<evidence type="ECO:0000256" key="10">
    <source>
        <dbReference type="ARBA" id="ARBA00023204"/>
    </source>
</evidence>
<keyword evidence="10" id="KW-0234">DNA repair</keyword>
<dbReference type="GO" id="GO:0031573">
    <property type="term" value="P:mitotic intra-S DNA damage checkpoint signaling"/>
    <property type="evidence" value="ECO:0007669"/>
    <property type="project" value="TreeGrafter"/>
</dbReference>
<keyword evidence="5" id="KW-0255">Endonuclease</keyword>
<name>A0A6C0K0R5_9ZZZZ</name>
<evidence type="ECO:0000313" key="12">
    <source>
        <dbReference type="EMBL" id="QHU10666.1"/>
    </source>
</evidence>
<dbReference type="EMBL" id="MN740770">
    <property type="protein sequence ID" value="QHU10666.1"/>
    <property type="molecule type" value="Genomic_DNA"/>
</dbReference>
<dbReference type="GO" id="GO:0003677">
    <property type="term" value="F:DNA binding"/>
    <property type="evidence" value="ECO:0007669"/>
    <property type="project" value="InterPro"/>
</dbReference>
<evidence type="ECO:0000256" key="9">
    <source>
        <dbReference type="ARBA" id="ARBA00023172"/>
    </source>
</evidence>
<dbReference type="CDD" id="cd20074">
    <property type="entry name" value="XPF_nuclease_Mus81"/>
    <property type="match status" value="1"/>
</dbReference>
<keyword evidence="7" id="KW-0378">Hydrolase</keyword>
<evidence type="ECO:0000256" key="7">
    <source>
        <dbReference type="ARBA" id="ARBA00022801"/>
    </source>
</evidence>
<evidence type="ECO:0000259" key="11">
    <source>
        <dbReference type="SMART" id="SM00891"/>
    </source>
</evidence>
<dbReference type="Gene3D" id="1.10.150.670">
    <property type="entry name" value="Crossover junction endonuclease EME1, DNA-binding domain"/>
    <property type="match status" value="1"/>
</dbReference>
<accession>A0A6C0K0R5</accession>
<keyword evidence="3" id="KW-0540">Nuclease</keyword>
<dbReference type="GO" id="GO:0008821">
    <property type="term" value="F:crossover junction DNA endonuclease activity"/>
    <property type="evidence" value="ECO:0007669"/>
    <property type="project" value="InterPro"/>
</dbReference>
<organism evidence="12">
    <name type="scientific">viral metagenome</name>
    <dbReference type="NCBI Taxonomy" id="1070528"/>
    <lineage>
        <taxon>unclassified sequences</taxon>
        <taxon>metagenomes</taxon>
        <taxon>organismal metagenomes</taxon>
    </lineage>
</organism>
<dbReference type="Gene3D" id="3.40.50.10130">
    <property type="match status" value="1"/>
</dbReference>
<evidence type="ECO:0000256" key="1">
    <source>
        <dbReference type="ARBA" id="ARBA00001946"/>
    </source>
</evidence>
<dbReference type="SMART" id="SM00891">
    <property type="entry name" value="ERCC4"/>
    <property type="match status" value="1"/>
</dbReference>
<dbReference type="GO" id="GO:0048476">
    <property type="term" value="C:Holliday junction resolvase complex"/>
    <property type="evidence" value="ECO:0007669"/>
    <property type="project" value="TreeGrafter"/>
</dbReference>
<dbReference type="InterPro" id="IPR033309">
    <property type="entry name" value="Mus81"/>
</dbReference>
<evidence type="ECO:0000256" key="6">
    <source>
        <dbReference type="ARBA" id="ARBA00022763"/>
    </source>
</evidence>
<dbReference type="GO" id="GO:0000727">
    <property type="term" value="P:double-strand break repair via break-induced replication"/>
    <property type="evidence" value="ECO:0007669"/>
    <property type="project" value="TreeGrafter"/>
</dbReference>
<dbReference type="InterPro" id="IPR011335">
    <property type="entry name" value="Restrct_endonuc-II-like"/>
</dbReference>
<comment type="cofactor">
    <cofactor evidence="1">
        <name>Mg(2+)</name>
        <dbReference type="ChEBI" id="CHEBI:18420"/>
    </cofactor>
</comment>
<reference evidence="12" key="1">
    <citation type="journal article" date="2020" name="Nature">
        <title>Giant virus diversity and host interactions through global metagenomics.</title>
        <authorList>
            <person name="Schulz F."/>
            <person name="Roux S."/>
            <person name="Paez-Espino D."/>
            <person name="Jungbluth S."/>
            <person name="Walsh D.A."/>
            <person name="Denef V.J."/>
            <person name="McMahon K.D."/>
            <person name="Konstantinidis K.T."/>
            <person name="Eloe-Fadrosh E.A."/>
            <person name="Kyrpides N.C."/>
            <person name="Woyke T."/>
        </authorList>
    </citation>
    <scope>NUCLEOTIDE SEQUENCE</scope>
    <source>
        <strain evidence="12">GVMAG-S-1101165-83</strain>
    </source>
</reference>
<dbReference type="GO" id="GO:0046872">
    <property type="term" value="F:metal ion binding"/>
    <property type="evidence" value="ECO:0007669"/>
    <property type="project" value="UniProtKB-KW"/>
</dbReference>
<evidence type="ECO:0000256" key="8">
    <source>
        <dbReference type="ARBA" id="ARBA00022842"/>
    </source>
</evidence>
<dbReference type="InterPro" id="IPR047416">
    <property type="entry name" value="XPF_nuclease_Mus81"/>
</dbReference>
<dbReference type="GO" id="GO:0000712">
    <property type="term" value="P:resolution of meiotic recombination intermediates"/>
    <property type="evidence" value="ECO:0007669"/>
    <property type="project" value="TreeGrafter"/>
</dbReference>
<dbReference type="GO" id="GO:0048257">
    <property type="term" value="F:3'-flap endonuclease activity"/>
    <property type="evidence" value="ECO:0007669"/>
    <property type="project" value="TreeGrafter"/>
</dbReference>
<dbReference type="GO" id="GO:0006308">
    <property type="term" value="P:DNA catabolic process"/>
    <property type="evidence" value="ECO:0007669"/>
    <property type="project" value="InterPro"/>
</dbReference>
<feature type="domain" description="ERCC4" evidence="11">
    <location>
        <begin position="2"/>
        <end position="95"/>
    </location>
</feature>
<keyword evidence="8" id="KW-0460">Magnesium</keyword>
<evidence type="ECO:0000256" key="3">
    <source>
        <dbReference type="ARBA" id="ARBA00022722"/>
    </source>
</evidence>
<keyword evidence="4" id="KW-0479">Metal-binding</keyword>
<dbReference type="PANTHER" id="PTHR13451:SF0">
    <property type="entry name" value="CROSSOVER JUNCTION ENDONUCLEASE MUS81"/>
    <property type="match status" value="1"/>
</dbReference>
<dbReference type="InterPro" id="IPR006166">
    <property type="entry name" value="ERCC4_domain"/>
</dbReference>
<keyword evidence="6" id="KW-0227">DNA damage</keyword>